<dbReference type="HOGENOM" id="CLU_2960498_0_0_1"/>
<evidence type="ECO:0000313" key="1">
    <source>
        <dbReference type="EMBL" id="CCD51262.1"/>
    </source>
</evidence>
<proteinExistence type="predicted"/>
<organism evidence="1 2">
    <name type="scientific">Botryotinia fuckeliana (strain T4)</name>
    <name type="common">Noble rot fungus</name>
    <name type="synonym">Botrytis cinerea</name>
    <dbReference type="NCBI Taxonomy" id="999810"/>
    <lineage>
        <taxon>Eukaryota</taxon>
        <taxon>Fungi</taxon>
        <taxon>Dikarya</taxon>
        <taxon>Ascomycota</taxon>
        <taxon>Pezizomycotina</taxon>
        <taxon>Leotiomycetes</taxon>
        <taxon>Helotiales</taxon>
        <taxon>Sclerotiniaceae</taxon>
        <taxon>Botrytis</taxon>
    </lineage>
</organism>
<dbReference type="InParanoid" id="G2YHS5"/>
<accession>G2YHS5</accession>
<gene>
    <name evidence="1" type="ORF">BofuT4_uP015680.1</name>
</gene>
<name>G2YHS5_BOTF4</name>
<protein>
    <submittedName>
        <fullName evidence="1">Uncharacterized protein</fullName>
    </submittedName>
</protein>
<dbReference type="EMBL" id="FQ790337">
    <property type="protein sequence ID" value="CCD51262.1"/>
    <property type="molecule type" value="Genomic_DNA"/>
</dbReference>
<reference evidence="2" key="1">
    <citation type="journal article" date="2011" name="PLoS Genet.">
        <title>Genomic analysis of the necrotrophic fungal pathogens Sclerotinia sclerotiorum and Botrytis cinerea.</title>
        <authorList>
            <person name="Amselem J."/>
            <person name="Cuomo C.A."/>
            <person name="van Kan J.A."/>
            <person name="Viaud M."/>
            <person name="Benito E.P."/>
            <person name="Couloux A."/>
            <person name="Coutinho P.M."/>
            <person name="de Vries R.P."/>
            <person name="Dyer P.S."/>
            <person name="Fillinger S."/>
            <person name="Fournier E."/>
            <person name="Gout L."/>
            <person name="Hahn M."/>
            <person name="Kohn L."/>
            <person name="Lapalu N."/>
            <person name="Plummer K.M."/>
            <person name="Pradier J.M."/>
            <person name="Quevillon E."/>
            <person name="Sharon A."/>
            <person name="Simon A."/>
            <person name="ten Have A."/>
            <person name="Tudzynski B."/>
            <person name="Tudzynski P."/>
            <person name="Wincker P."/>
            <person name="Andrew M."/>
            <person name="Anthouard V."/>
            <person name="Beever R.E."/>
            <person name="Beffa R."/>
            <person name="Benoit I."/>
            <person name="Bouzid O."/>
            <person name="Brault B."/>
            <person name="Chen Z."/>
            <person name="Choquer M."/>
            <person name="Collemare J."/>
            <person name="Cotton P."/>
            <person name="Danchin E.G."/>
            <person name="Da Silva C."/>
            <person name="Gautier A."/>
            <person name="Giraud C."/>
            <person name="Giraud T."/>
            <person name="Gonzalez C."/>
            <person name="Grossetete S."/>
            <person name="Guldener U."/>
            <person name="Henrissat B."/>
            <person name="Howlett B.J."/>
            <person name="Kodira C."/>
            <person name="Kretschmer M."/>
            <person name="Lappartient A."/>
            <person name="Leroch M."/>
            <person name="Levis C."/>
            <person name="Mauceli E."/>
            <person name="Neuveglise C."/>
            <person name="Oeser B."/>
            <person name="Pearson M."/>
            <person name="Poulain J."/>
            <person name="Poussereau N."/>
            <person name="Quesneville H."/>
            <person name="Rascle C."/>
            <person name="Schumacher J."/>
            <person name="Segurens B."/>
            <person name="Sexton A."/>
            <person name="Silva E."/>
            <person name="Sirven C."/>
            <person name="Soanes D.M."/>
            <person name="Talbot N.J."/>
            <person name="Templeton M."/>
            <person name="Yandava C."/>
            <person name="Yarden O."/>
            <person name="Zeng Q."/>
            <person name="Rollins J.A."/>
            <person name="Lebrun M.H."/>
            <person name="Dickman M."/>
        </authorList>
    </citation>
    <scope>NUCLEOTIDE SEQUENCE [LARGE SCALE GENOMIC DNA]</scope>
    <source>
        <strain evidence="2">T4</strain>
    </source>
</reference>
<sequence length="59" mass="6512">MPAKISESIDETFGFAVSKASNLLSRHAGSGGERYRVRVEQLLYNLSNLSTPCPQIVSW</sequence>
<dbReference type="Proteomes" id="UP000008177">
    <property type="component" value="Unplaced contigs"/>
</dbReference>
<dbReference type="AlphaFoldDB" id="G2YHS5"/>
<evidence type="ECO:0000313" key="2">
    <source>
        <dbReference type="Proteomes" id="UP000008177"/>
    </source>
</evidence>